<accession>X0TFY7</accession>
<dbReference type="GO" id="GO:0005829">
    <property type="term" value="C:cytosol"/>
    <property type="evidence" value="ECO:0007669"/>
    <property type="project" value="TreeGrafter"/>
</dbReference>
<dbReference type="Pfam" id="PF08544">
    <property type="entry name" value="GHMP_kinases_C"/>
    <property type="match status" value="1"/>
</dbReference>
<dbReference type="InterPro" id="IPR036554">
    <property type="entry name" value="GHMP_kinase_C_sf"/>
</dbReference>
<evidence type="ECO:0000256" key="2">
    <source>
        <dbReference type="ARBA" id="ARBA00022840"/>
    </source>
</evidence>
<dbReference type="AlphaFoldDB" id="X0TFY7"/>
<feature type="non-terminal residue" evidence="4">
    <location>
        <position position="1"/>
    </location>
</feature>
<keyword evidence="2" id="KW-0067">ATP-binding</keyword>
<organism evidence="4">
    <name type="scientific">marine sediment metagenome</name>
    <dbReference type="NCBI Taxonomy" id="412755"/>
    <lineage>
        <taxon>unclassified sequences</taxon>
        <taxon>metagenomes</taxon>
        <taxon>ecological metagenomes</taxon>
    </lineage>
</organism>
<dbReference type="InterPro" id="IPR013750">
    <property type="entry name" value="GHMP_kinase_C_dom"/>
</dbReference>
<comment type="caution">
    <text evidence="4">The sequence shown here is derived from an EMBL/GenBank/DDBJ whole genome shotgun (WGS) entry which is preliminary data.</text>
</comment>
<feature type="domain" description="GHMP kinase C-terminal" evidence="3">
    <location>
        <begin position="7"/>
        <end position="38"/>
    </location>
</feature>
<sequence length="65" mass="6809">AAQSLRGCYGSRLTGAGFGGCIVSLVAEEAVEAFRHDLTVRYKEVTGREAAVYVCTAADGARLIT</sequence>
<keyword evidence="1" id="KW-0547">Nucleotide-binding</keyword>
<evidence type="ECO:0000256" key="1">
    <source>
        <dbReference type="ARBA" id="ARBA00022741"/>
    </source>
</evidence>
<evidence type="ECO:0000313" key="4">
    <source>
        <dbReference type="EMBL" id="GAF87052.1"/>
    </source>
</evidence>
<proteinExistence type="predicted"/>
<dbReference type="GO" id="GO:0005524">
    <property type="term" value="F:ATP binding"/>
    <property type="evidence" value="ECO:0007669"/>
    <property type="project" value="UniProtKB-KW"/>
</dbReference>
<dbReference type="PANTHER" id="PTHR10457:SF7">
    <property type="entry name" value="GALACTOKINASE-RELATED"/>
    <property type="match status" value="1"/>
</dbReference>
<reference evidence="4" key="1">
    <citation type="journal article" date="2014" name="Front. Microbiol.">
        <title>High frequency of phylogenetically diverse reductive dehalogenase-homologous genes in deep subseafloor sedimentary metagenomes.</title>
        <authorList>
            <person name="Kawai M."/>
            <person name="Futagami T."/>
            <person name="Toyoda A."/>
            <person name="Takaki Y."/>
            <person name="Nishi S."/>
            <person name="Hori S."/>
            <person name="Arai W."/>
            <person name="Tsubouchi T."/>
            <person name="Morono Y."/>
            <person name="Uchiyama I."/>
            <person name="Ito T."/>
            <person name="Fujiyama A."/>
            <person name="Inagaki F."/>
            <person name="Takami H."/>
        </authorList>
    </citation>
    <scope>NUCLEOTIDE SEQUENCE</scope>
    <source>
        <strain evidence="4">Expedition CK06-06</strain>
    </source>
</reference>
<evidence type="ECO:0000259" key="3">
    <source>
        <dbReference type="Pfam" id="PF08544"/>
    </source>
</evidence>
<name>X0TFY7_9ZZZZ</name>
<protein>
    <recommendedName>
        <fullName evidence="3">GHMP kinase C-terminal domain-containing protein</fullName>
    </recommendedName>
</protein>
<dbReference type="EMBL" id="BARS01016409">
    <property type="protein sequence ID" value="GAF87052.1"/>
    <property type="molecule type" value="Genomic_DNA"/>
</dbReference>
<dbReference type="SUPFAM" id="SSF55060">
    <property type="entry name" value="GHMP Kinase, C-terminal domain"/>
    <property type="match status" value="1"/>
</dbReference>
<dbReference type="PANTHER" id="PTHR10457">
    <property type="entry name" value="MEVALONATE KINASE/GALACTOKINASE"/>
    <property type="match status" value="1"/>
</dbReference>
<gene>
    <name evidence="4" type="ORF">S01H1_27009</name>
</gene>
<dbReference type="Gene3D" id="3.30.70.890">
    <property type="entry name" value="GHMP kinase, C-terminal domain"/>
    <property type="match status" value="1"/>
</dbReference>
<dbReference type="GO" id="GO:0004335">
    <property type="term" value="F:galactokinase activity"/>
    <property type="evidence" value="ECO:0007669"/>
    <property type="project" value="TreeGrafter"/>
</dbReference>
<dbReference type="GO" id="GO:0006012">
    <property type="term" value="P:galactose metabolic process"/>
    <property type="evidence" value="ECO:0007669"/>
    <property type="project" value="TreeGrafter"/>
</dbReference>